<feature type="transmembrane region" description="Helical" evidence="1">
    <location>
        <begin position="6"/>
        <end position="28"/>
    </location>
</feature>
<dbReference type="Gene3D" id="2.130.10.10">
    <property type="entry name" value="YVTN repeat-like/Quinoprotein amine dehydrogenase"/>
    <property type="match status" value="1"/>
</dbReference>
<evidence type="ECO:0000256" key="1">
    <source>
        <dbReference type="SAM" id="Phobius"/>
    </source>
</evidence>
<dbReference type="SUPFAM" id="SSF110296">
    <property type="entry name" value="Oligoxyloglucan reducing end-specific cellobiohydrolase"/>
    <property type="match status" value="1"/>
</dbReference>
<keyword evidence="1" id="KW-1133">Transmembrane helix</keyword>
<dbReference type="AlphaFoldDB" id="A0A174RM40"/>
<protein>
    <submittedName>
        <fullName evidence="2">Uncharacterized protein</fullName>
    </submittedName>
</protein>
<accession>A0A174RM40</accession>
<reference evidence="2 3" key="1">
    <citation type="submission" date="2015-09" db="EMBL/GenBank/DDBJ databases">
        <authorList>
            <consortium name="Pathogen Informatics"/>
        </authorList>
    </citation>
    <scope>NUCLEOTIDE SEQUENCE [LARGE SCALE GENOMIC DNA]</scope>
    <source>
        <strain evidence="2 3">2789STDY5834956</strain>
    </source>
</reference>
<dbReference type="Proteomes" id="UP000095563">
    <property type="component" value="Unassembled WGS sequence"/>
</dbReference>
<evidence type="ECO:0000313" key="2">
    <source>
        <dbReference type="EMBL" id="CUP85206.1"/>
    </source>
</evidence>
<gene>
    <name evidence="2" type="ORF">ERS852568_01031</name>
</gene>
<keyword evidence="1" id="KW-0472">Membrane</keyword>
<name>A0A174RM40_9CLOT</name>
<evidence type="ECO:0000313" key="3">
    <source>
        <dbReference type="Proteomes" id="UP000095563"/>
    </source>
</evidence>
<dbReference type="RefSeq" id="WP_055207010.1">
    <property type="nucleotide sequence ID" value="NZ_CZBO01000001.1"/>
</dbReference>
<keyword evidence="1" id="KW-0812">Transmembrane</keyword>
<proteinExistence type="predicted"/>
<dbReference type="InterPro" id="IPR015943">
    <property type="entry name" value="WD40/YVTN_repeat-like_dom_sf"/>
</dbReference>
<dbReference type="EMBL" id="CZBO01000001">
    <property type="protein sequence ID" value="CUP85206.1"/>
    <property type="molecule type" value="Genomic_DNA"/>
</dbReference>
<sequence>MDKEDIVGLSILGIIIIILSAILSYIVVEKINDREQLKNEQSNSANVIYDNGQKNNNYNINSTESNYSENQNYNNDVDRIMFHSVNGDGAVKLPIKYKNNYTIYKDNFYVTNNKGETYIKIPDDDYLNYAKISEYKNDIDESNLYIKGNRISIIYGGRGSQNVSVMTSDDGGKAFGITTISETANHDLKNGYKKMYIDFLGDGRNGYVALVDKDGKKLLYRTVNDGATWDKVEEGDELYKTIINHFKL</sequence>
<organism evidence="2 3">
    <name type="scientific">Clostridium baratii</name>
    <dbReference type="NCBI Taxonomy" id="1561"/>
    <lineage>
        <taxon>Bacteria</taxon>
        <taxon>Bacillati</taxon>
        <taxon>Bacillota</taxon>
        <taxon>Clostridia</taxon>
        <taxon>Eubacteriales</taxon>
        <taxon>Clostridiaceae</taxon>
        <taxon>Clostridium</taxon>
    </lineage>
</organism>